<dbReference type="Proteomes" id="UP000316759">
    <property type="component" value="Unassembled WGS sequence"/>
</dbReference>
<protein>
    <submittedName>
        <fullName evidence="3">Uncharacterized protein</fullName>
    </submittedName>
</protein>
<evidence type="ECO:0000256" key="2">
    <source>
        <dbReference type="SAM" id="SignalP"/>
    </source>
</evidence>
<keyword evidence="4" id="KW-1185">Reference proteome</keyword>
<comment type="caution">
    <text evidence="3">The sequence shown here is derived from an EMBL/GenBank/DDBJ whole genome shotgun (WGS) entry which is preliminary data.</text>
</comment>
<reference evidence="3 4" key="1">
    <citation type="submission" date="2019-04" db="EMBL/GenBank/DDBJ databases">
        <title>Annotation for the trematode Fasciola gigantica.</title>
        <authorList>
            <person name="Choi Y.-J."/>
        </authorList>
    </citation>
    <scope>NUCLEOTIDE SEQUENCE [LARGE SCALE GENOMIC DNA]</scope>
    <source>
        <strain evidence="3">Uganda_cow_1</strain>
    </source>
</reference>
<evidence type="ECO:0000313" key="3">
    <source>
        <dbReference type="EMBL" id="TPP64592.1"/>
    </source>
</evidence>
<evidence type="ECO:0000256" key="1">
    <source>
        <dbReference type="SAM" id="MobiDB-lite"/>
    </source>
</evidence>
<keyword evidence="2" id="KW-0732">Signal</keyword>
<organism evidence="3 4">
    <name type="scientific">Fasciola gigantica</name>
    <name type="common">Giant liver fluke</name>
    <dbReference type="NCBI Taxonomy" id="46835"/>
    <lineage>
        <taxon>Eukaryota</taxon>
        <taxon>Metazoa</taxon>
        <taxon>Spiralia</taxon>
        <taxon>Lophotrochozoa</taxon>
        <taxon>Platyhelminthes</taxon>
        <taxon>Trematoda</taxon>
        <taxon>Digenea</taxon>
        <taxon>Plagiorchiida</taxon>
        <taxon>Echinostomata</taxon>
        <taxon>Echinostomatoidea</taxon>
        <taxon>Fasciolidae</taxon>
        <taxon>Fasciola</taxon>
    </lineage>
</organism>
<feature type="region of interest" description="Disordered" evidence="1">
    <location>
        <begin position="91"/>
        <end position="110"/>
    </location>
</feature>
<feature type="chain" id="PRO_5021411904" evidence="2">
    <location>
        <begin position="17"/>
        <end position="110"/>
    </location>
</feature>
<feature type="region of interest" description="Disordered" evidence="1">
    <location>
        <begin position="46"/>
        <end position="83"/>
    </location>
</feature>
<sequence>MLRFLIFIFLITVGYCQPMFGGPPFPFCDGPPNPFSPRFDRCGGLPRNGPDYDQMPSGFPQRGFNPCGNPSGINYGDGPQSDYDMMRFRKNSRSCKASRKDDDGRNNDDK</sequence>
<dbReference type="AlphaFoldDB" id="A0A504YR09"/>
<proteinExistence type="predicted"/>
<accession>A0A504YR09</accession>
<gene>
    <name evidence="3" type="ORF">FGIG_01766</name>
</gene>
<feature type="signal peptide" evidence="2">
    <location>
        <begin position="1"/>
        <end position="16"/>
    </location>
</feature>
<feature type="compositionally biased region" description="Basic and acidic residues" evidence="1">
    <location>
        <begin position="98"/>
        <end position="110"/>
    </location>
</feature>
<evidence type="ECO:0000313" key="4">
    <source>
        <dbReference type="Proteomes" id="UP000316759"/>
    </source>
</evidence>
<name>A0A504YR09_FASGI</name>
<dbReference type="EMBL" id="SUNJ01004239">
    <property type="protein sequence ID" value="TPP64592.1"/>
    <property type="molecule type" value="Genomic_DNA"/>
</dbReference>